<dbReference type="EMBL" id="OZ034821">
    <property type="protein sequence ID" value="CAL1407278.1"/>
    <property type="molecule type" value="Genomic_DNA"/>
</dbReference>
<reference evidence="2 3" key="1">
    <citation type="submission" date="2024-04" db="EMBL/GenBank/DDBJ databases">
        <authorList>
            <person name="Fracassetti M."/>
        </authorList>
    </citation>
    <scope>NUCLEOTIDE SEQUENCE [LARGE SCALE GENOMIC DNA]</scope>
</reference>
<dbReference type="SUPFAM" id="SSF56059">
    <property type="entry name" value="Glutathione synthetase ATP-binding domain-like"/>
    <property type="match status" value="1"/>
</dbReference>
<dbReference type="Pfam" id="PF03917">
    <property type="entry name" value="GSH_synth_ATP"/>
    <property type="match status" value="1"/>
</dbReference>
<dbReference type="InterPro" id="IPR004887">
    <property type="entry name" value="GSH_synth_subst-bd"/>
</dbReference>
<dbReference type="Gene3D" id="3.30.470.20">
    <property type="entry name" value="ATP-grasp fold, B domain"/>
    <property type="match status" value="1"/>
</dbReference>
<name>A0AAV2GBS9_9ROSI</name>
<evidence type="ECO:0000259" key="1">
    <source>
        <dbReference type="Pfam" id="PF03199"/>
    </source>
</evidence>
<proteinExistence type="predicted"/>
<dbReference type="InterPro" id="IPR005615">
    <property type="entry name" value="Glutathione_synthase"/>
</dbReference>
<dbReference type="InterPro" id="IPR014049">
    <property type="entry name" value="Glutathione_synthase_N_euk"/>
</dbReference>
<dbReference type="PANTHER" id="PTHR11130:SF0">
    <property type="entry name" value="GLUTATHIONE SYNTHETASE"/>
    <property type="match status" value="1"/>
</dbReference>
<dbReference type="InterPro" id="IPR016185">
    <property type="entry name" value="PreATP-grasp_dom_sf"/>
</dbReference>
<evidence type="ECO:0000313" key="3">
    <source>
        <dbReference type="Proteomes" id="UP001497516"/>
    </source>
</evidence>
<dbReference type="Gene3D" id="3.40.50.1760">
    <property type="entry name" value="Glutathione synthase, substrate-binding domain superfamily, eukaryotic"/>
    <property type="match status" value="1"/>
</dbReference>
<keyword evidence="3" id="KW-1185">Reference proteome</keyword>
<dbReference type="GO" id="GO:0005524">
    <property type="term" value="F:ATP binding"/>
    <property type="evidence" value="ECO:0007669"/>
    <property type="project" value="InterPro"/>
</dbReference>
<accession>A0AAV2GBS9</accession>
<dbReference type="FunFam" id="3.30.1490.80:FF:000010">
    <property type="entry name" value="Glutathione synthetase"/>
    <property type="match status" value="1"/>
</dbReference>
<dbReference type="Pfam" id="PF03199">
    <property type="entry name" value="GSH_synthase"/>
    <property type="match status" value="1"/>
</dbReference>
<dbReference type="GO" id="GO:0005829">
    <property type="term" value="C:cytosol"/>
    <property type="evidence" value="ECO:0007669"/>
    <property type="project" value="TreeGrafter"/>
</dbReference>
<dbReference type="PANTHER" id="PTHR11130">
    <property type="entry name" value="GLUTATHIONE SYNTHETASE"/>
    <property type="match status" value="1"/>
</dbReference>
<dbReference type="FunFam" id="1.10.1080.10:FF:000005">
    <property type="entry name" value="Glutathione synthetase"/>
    <property type="match status" value="1"/>
</dbReference>
<feature type="domain" description="Glutathione synthase substrate-binding" evidence="1">
    <location>
        <begin position="295"/>
        <end position="322"/>
    </location>
</feature>
<dbReference type="InterPro" id="IPR037013">
    <property type="entry name" value="GSH-S_sub-bd_sf"/>
</dbReference>
<sequence>MGVGCSSLALPHPPTANIPLSSITFHITSAHSNASSHYLPINWLRRAPLQKPTKSPFSKQLFMLDSAPKTPTLKCGRAAQMETEGGSDSKPMLDLHSLDDDLVQKMVYDALVWSSLHGLVVGDRNVQRSGTVPGVGMVHAPFALLPTAFPENQWKVASEVAPIFNELVDRVSLDGKFLQESLSRTKKVDAFTSRLLDIHSKMLEINKKEEIRLGLHRSDYMLDEQTKLLLQIELNTISTSFPGLSSMVSELQRSLLRNYGEHLGCDFNRIPSNDAADRFSEALVKAWIEYDNPKAVIMIVVQPEERNMYDQHWLSFTLKEIYPFMLFLIQP</sequence>
<gene>
    <name evidence="2" type="ORF">LTRI10_LOCUS46956</name>
</gene>
<dbReference type="GO" id="GO:0043295">
    <property type="term" value="F:glutathione binding"/>
    <property type="evidence" value="ECO:0007669"/>
    <property type="project" value="TreeGrafter"/>
</dbReference>
<dbReference type="Proteomes" id="UP001497516">
    <property type="component" value="Chromosome 8"/>
</dbReference>
<protein>
    <recommendedName>
        <fullName evidence="1">Glutathione synthase substrate-binding domain-containing protein</fullName>
    </recommendedName>
</protein>
<dbReference type="Gene3D" id="3.30.1490.80">
    <property type="match status" value="1"/>
</dbReference>
<dbReference type="GO" id="GO:0004363">
    <property type="term" value="F:glutathione synthase activity"/>
    <property type="evidence" value="ECO:0007669"/>
    <property type="project" value="InterPro"/>
</dbReference>
<dbReference type="SUPFAM" id="SSF52440">
    <property type="entry name" value="PreATP-grasp domain"/>
    <property type="match status" value="1"/>
</dbReference>
<organism evidence="2 3">
    <name type="scientific">Linum trigynum</name>
    <dbReference type="NCBI Taxonomy" id="586398"/>
    <lineage>
        <taxon>Eukaryota</taxon>
        <taxon>Viridiplantae</taxon>
        <taxon>Streptophyta</taxon>
        <taxon>Embryophyta</taxon>
        <taxon>Tracheophyta</taxon>
        <taxon>Spermatophyta</taxon>
        <taxon>Magnoliopsida</taxon>
        <taxon>eudicotyledons</taxon>
        <taxon>Gunneridae</taxon>
        <taxon>Pentapetalae</taxon>
        <taxon>rosids</taxon>
        <taxon>fabids</taxon>
        <taxon>Malpighiales</taxon>
        <taxon>Linaceae</taxon>
        <taxon>Linum</taxon>
    </lineage>
</organism>
<evidence type="ECO:0000313" key="2">
    <source>
        <dbReference type="EMBL" id="CAL1407278.1"/>
    </source>
</evidence>
<dbReference type="AlphaFoldDB" id="A0AAV2GBS9"/>